<evidence type="ECO:0000256" key="1">
    <source>
        <dbReference type="ARBA" id="ARBA00001961"/>
    </source>
</evidence>
<evidence type="ECO:0000256" key="15">
    <source>
        <dbReference type="SAM" id="SignalP"/>
    </source>
</evidence>
<evidence type="ECO:0000256" key="3">
    <source>
        <dbReference type="ARBA" id="ARBA00006511"/>
    </source>
</evidence>
<evidence type="ECO:0000256" key="6">
    <source>
        <dbReference type="ARBA" id="ARBA00022723"/>
    </source>
</evidence>
<dbReference type="Proteomes" id="UP001165190">
    <property type="component" value="Unassembled WGS sequence"/>
</dbReference>
<evidence type="ECO:0000256" key="4">
    <source>
        <dbReference type="ARBA" id="ARBA00012269"/>
    </source>
</evidence>
<evidence type="ECO:0000256" key="11">
    <source>
        <dbReference type="ARBA" id="ARBA00023002"/>
    </source>
</evidence>
<dbReference type="SMART" id="SM00254">
    <property type="entry name" value="ShKT"/>
    <property type="match status" value="1"/>
</dbReference>
<keyword evidence="7" id="KW-0256">Endoplasmic reticulum</keyword>
<organism evidence="17 18">
    <name type="scientific">Hibiscus trionum</name>
    <name type="common">Flower of an hour</name>
    <dbReference type="NCBI Taxonomy" id="183268"/>
    <lineage>
        <taxon>Eukaryota</taxon>
        <taxon>Viridiplantae</taxon>
        <taxon>Streptophyta</taxon>
        <taxon>Embryophyta</taxon>
        <taxon>Tracheophyta</taxon>
        <taxon>Spermatophyta</taxon>
        <taxon>Magnoliopsida</taxon>
        <taxon>eudicotyledons</taxon>
        <taxon>Gunneridae</taxon>
        <taxon>Pentapetalae</taxon>
        <taxon>rosids</taxon>
        <taxon>malvids</taxon>
        <taxon>Malvales</taxon>
        <taxon>Malvaceae</taxon>
        <taxon>Malvoideae</taxon>
        <taxon>Hibiscus</taxon>
    </lineage>
</organism>
<dbReference type="GO" id="GO:0005789">
    <property type="term" value="C:endoplasmic reticulum membrane"/>
    <property type="evidence" value="ECO:0007669"/>
    <property type="project" value="UniProtKB-SubCell"/>
</dbReference>
<dbReference type="PANTHER" id="PTHR10869">
    <property type="entry name" value="PROLYL 4-HYDROXYLASE ALPHA SUBUNIT"/>
    <property type="match status" value="1"/>
</dbReference>
<comment type="similarity">
    <text evidence="3">Belongs to the P4HA family.</text>
</comment>
<evidence type="ECO:0000256" key="8">
    <source>
        <dbReference type="ARBA" id="ARBA00022964"/>
    </source>
</evidence>
<dbReference type="InterPro" id="IPR003582">
    <property type="entry name" value="ShKT_dom"/>
</dbReference>
<dbReference type="GO" id="GO:0031418">
    <property type="term" value="F:L-ascorbic acid binding"/>
    <property type="evidence" value="ECO:0007669"/>
    <property type="project" value="InterPro"/>
</dbReference>
<evidence type="ECO:0000256" key="7">
    <source>
        <dbReference type="ARBA" id="ARBA00022824"/>
    </source>
</evidence>
<evidence type="ECO:0000256" key="12">
    <source>
        <dbReference type="ARBA" id="ARBA00023004"/>
    </source>
</evidence>
<dbReference type="EMBL" id="BSYR01000028">
    <property type="protein sequence ID" value="GMI96318.1"/>
    <property type="molecule type" value="Genomic_DNA"/>
</dbReference>
<accession>A0A9W7MCD9</accession>
<keyword evidence="5" id="KW-0812">Transmembrane</keyword>
<feature type="domain" description="ShKT" evidence="16">
    <location>
        <begin position="258"/>
        <end position="298"/>
    </location>
</feature>
<dbReference type="Gene3D" id="2.60.120.620">
    <property type="entry name" value="q2cbj1_9rhob like domain"/>
    <property type="match status" value="1"/>
</dbReference>
<dbReference type="InterPro" id="IPR045054">
    <property type="entry name" value="P4HA-like"/>
</dbReference>
<evidence type="ECO:0000313" key="18">
    <source>
        <dbReference type="Proteomes" id="UP001165190"/>
    </source>
</evidence>
<dbReference type="EC" id="1.14.11.2" evidence="4"/>
<keyword evidence="8" id="KW-0223">Dioxygenase</keyword>
<dbReference type="GO" id="GO:0004656">
    <property type="term" value="F:procollagen-proline 4-dioxygenase activity"/>
    <property type="evidence" value="ECO:0007669"/>
    <property type="project" value="UniProtKB-EC"/>
</dbReference>
<comment type="subcellular location">
    <subcellularLocation>
        <location evidence="2">Endoplasmic reticulum membrane</location>
        <topology evidence="2">Single-pass type II membrane protein</topology>
    </subcellularLocation>
</comment>
<evidence type="ECO:0000256" key="14">
    <source>
        <dbReference type="ARBA" id="ARBA00049169"/>
    </source>
</evidence>
<keyword evidence="15" id="KW-0732">Signal</keyword>
<keyword evidence="9" id="KW-0735">Signal-anchor</keyword>
<comment type="cofactor">
    <cofactor evidence="1">
        <name>L-ascorbate</name>
        <dbReference type="ChEBI" id="CHEBI:38290"/>
    </cofactor>
</comment>
<evidence type="ECO:0000259" key="16">
    <source>
        <dbReference type="PROSITE" id="PS51670"/>
    </source>
</evidence>
<evidence type="ECO:0000256" key="2">
    <source>
        <dbReference type="ARBA" id="ARBA00004648"/>
    </source>
</evidence>
<keyword evidence="18" id="KW-1185">Reference proteome</keyword>
<dbReference type="GO" id="GO:0005506">
    <property type="term" value="F:iron ion binding"/>
    <property type="evidence" value="ECO:0007669"/>
    <property type="project" value="InterPro"/>
</dbReference>
<name>A0A9W7MCD9_HIBTR</name>
<dbReference type="AlphaFoldDB" id="A0A9W7MCD9"/>
<dbReference type="PANTHER" id="PTHR10869:SF102">
    <property type="entry name" value="PROLYL 4-HYDROXYLASE 12-RELATED"/>
    <property type="match status" value="1"/>
</dbReference>
<evidence type="ECO:0000256" key="13">
    <source>
        <dbReference type="ARBA" id="ARBA00023136"/>
    </source>
</evidence>
<comment type="caution">
    <text evidence="17">The sequence shown here is derived from an EMBL/GenBank/DDBJ whole genome shotgun (WGS) entry which is preliminary data.</text>
</comment>
<gene>
    <name evidence="17" type="ORF">HRI_003301100</name>
</gene>
<feature type="chain" id="PRO_5040805391" description="procollagen-proline 4-dioxygenase" evidence="15">
    <location>
        <begin position="24"/>
        <end position="298"/>
    </location>
</feature>
<evidence type="ECO:0000256" key="5">
    <source>
        <dbReference type="ARBA" id="ARBA00022692"/>
    </source>
</evidence>
<comment type="catalytic activity">
    <reaction evidence="14">
        <text>L-prolyl-[collagen] + 2-oxoglutarate + O2 = trans-4-hydroxy-L-prolyl-[collagen] + succinate + CO2</text>
        <dbReference type="Rhea" id="RHEA:18945"/>
        <dbReference type="Rhea" id="RHEA-COMP:11676"/>
        <dbReference type="Rhea" id="RHEA-COMP:11680"/>
        <dbReference type="ChEBI" id="CHEBI:15379"/>
        <dbReference type="ChEBI" id="CHEBI:16526"/>
        <dbReference type="ChEBI" id="CHEBI:16810"/>
        <dbReference type="ChEBI" id="CHEBI:30031"/>
        <dbReference type="ChEBI" id="CHEBI:50342"/>
        <dbReference type="ChEBI" id="CHEBI:61965"/>
        <dbReference type="EC" id="1.14.11.2"/>
    </reaction>
</comment>
<keyword evidence="10" id="KW-1133">Transmembrane helix</keyword>
<feature type="signal peptide" evidence="15">
    <location>
        <begin position="1"/>
        <end position="23"/>
    </location>
</feature>
<evidence type="ECO:0000256" key="10">
    <source>
        <dbReference type="ARBA" id="ARBA00022989"/>
    </source>
</evidence>
<dbReference type="InterPro" id="IPR006620">
    <property type="entry name" value="Pro_4_hyd_alph"/>
</dbReference>
<keyword evidence="6" id="KW-0479">Metal-binding</keyword>
<evidence type="ECO:0000256" key="9">
    <source>
        <dbReference type="ARBA" id="ARBA00022968"/>
    </source>
</evidence>
<evidence type="ECO:0000313" key="17">
    <source>
        <dbReference type="EMBL" id="GMI96318.1"/>
    </source>
</evidence>
<dbReference type="PROSITE" id="PS51670">
    <property type="entry name" value="SHKT"/>
    <property type="match status" value="1"/>
</dbReference>
<keyword evidence="11" id="KW-0560">Oxidoreductase</keyword>
<keyword evidence="13" id="KW-0472">Membrane</keyword>
<protein>
    <recommendedName>
        <fullName evidence="4">procollagen-proline 4-dioxygenase</fullName>
        <ecNumber evidence="4">1.14.11.2</ecNumber>
    </recommendedName>
</protein>
<keyword evidence="12" id="KW-0408">Iron</keyword>
<proteinExistence type="inferred from homology"/>
<reference evidence="17" key="1">
    <citation type="submission" date="2023-05" db="EMBL/GenBank/DDBJ databases">
        <title>Genome and transcriptome analyses reveal genes involved in the formation of fine ridges on petal epidermal cells in Hibiscus trionum.</title>
        <authorList>
            <person name="Koshimizu S."/>
            <person name="Masuda S."/>
            <person name="Ishii T."/>
            <person name="Shirasu K."/>
            <person name="Hoshino A."/>
            <person name="Arita M."/>
        </authorList>
    </citation>
    <scope>NUCLEOTIDE SEQUENCE</scope>
    <source>
        <strain evidence="17">Hamamatsu line</strain>
    </source>
</reference>
<sequence>MASLVSNLLLLLLFTFSFSNFSAESRKELKDKEVIQLRHSVQSNVVDPSRVLQLSWRPRVFQYSGFLSDEECNHLISLGINDDRANVGTNRQLASSETLLNTNDTVLAMIEERISAWTFLPKENGSPISVRRYELEEAKQNLDYFGNKSMSAISEPLLATLILYLSNVTRGGEILFPHAEPKSETWSDCAKTSNFQKPVKGNAVLFFTTHLNGSPDGSSSHTRCPILEGEMWHAIKFFYPRAVARELISFDSGRNDECSDEDASCAHWAAIGECQRNPVFMIGSTDYYGTCRKSCNAC</sequence>
<dbReference type="OrthoDB" id="420380at2759"/>
<dbReference type="SMART" id="SM00702">
    <property type="entry name" value="P4Hc"/>
    <property type="match status" value="1"/>
</dbReference>